<dbReference type="EnsemblMetazoa" id="Aqu2.1.29298_001">
    <property type="protein sequence ID" value="Aqu2.1.29298_001"/>
    <property type="gene ID" value="Aqu2.1.29298"/>
</dbReference>
<evidence type="ECO:0000313" key="1">
    <source>
        <dbReference type="EnsemblMetazoa" id="Aqu2.1.29298_001"/>
    </source>
</evidence>
<dbReference type="InParanoid" id="A0A1X7UNF9"/>
<proteinExistence type="predicted"/>
<sequence length="103" mass="11582">EKVPKNCLRVILDDDDVELEDDSADAQTKRKIDSMLLSQTHDFHDADIACNDVVSTAIEVDNEGNQELHSVENDNANKLEISQSNLQDDLVFETPPRITTLKM</sequence>
<protein>
    <submittedName>
        <fullName evidence="1">Uncharacterized protein</fullName>
    </submittedName>
</protein>
<dbReference type="AlphaFoldDB" id="A0A1X7UNF9"/>
<name>A0A1X7UNF9_AMPQE</name>
<organism evidence="1">
    <name type="scientific">Amphimedon queenslandica</name>
    <name type="common">Sponge</name>
    <dbReference type="NCBI Taxonomy" id="400682"/>
    <lineage>
        <taxon>Eukaryota</taxon>
        <taxon>Metazoa</taxon>
        <taxon>Porifera</taxon>
        <taxon>Demospongiae</taxon>
        <taxon>Heteroscleromorpha</taxon>
        <taxon>Haplosclerida</taxon>
        <taxon>Niphatidae</taxon>
        <taxon>Amphimedon</taxon>
    </lineage>
</organism>
<reference evidence="1" key="1">
    <citation type="submission" date="2017-05" db="UniProtKB">
        <authorList>
            <consortium name="EnsemblMetazoa"/>
        </authorList>
    </citation>
    <scope>IDENTIFICATION</scope>
</reference>
<accession>A0A1X7UNF9</accession>